<dbReference type="GO" id="GO:0000270">
    <property type="term" value="P:peptidoglycan metabolic process"/>
    <property type="evidence" value="ECO:0007669"/>
    <property type="project" value="TreeGrafter"/>
</dbReference>
<reference evidence="4 5" key="1">
    <citation type="submission" date="2017-10" db="EMBL/GenBank/DDBJ databases">
        <title>Sequencing the genomes of 1000 actinobacteria strains.</title>
        <authorList>
            <person name="Klenk H.-P."/>
        </authorList>
    </citation>
    <scope>NUCLEOTIDE SEQUENCE [LARGE SCALE GENOMIC DNA]</scope>
    <source>
        <strain evidence="4 5">DSM 15597</strain>
    </source>
</reference>
<evidence type="ECO:0000256" key="1">
    <source>
        <dbReference type="ARBA" id="ARBA00006096"/>
    </source>
</evidence>
<comment type="caution">
    <text evidence="4">The sequence shown here is derived from an EMBL/GenBank/DDBJ whole genome shotgun (WGS) entry which is preliminary data.</text>
</comment>
<evidence type="ECO:0000313" key="5">
    <source>
        <dbReference type="Proteomes" id="UP000226079"/>
    </source>
</evidence>
<feature type="region of interest" description="Disordered" evidence="3">
    <location>
        <begin position="1"/>
        <end position="36"/>
    </location>
</feature>
<feature type="compositionally biased region" description="Low complexity" evidence="3">
    <location>
        <begin position="22"/>
        <end position="32"/>
    </location>
</feature>
<dbReference type="InterPro" id="IPR000667">
    <property type="entry name" value="Peptidase_S13"/>
</dbReference>
<keyword evidence="4" id="KW-0121">Carboxypeptidase</keyword>
<dbReference type="PANTHER" id="PTHR30023:SF0">
    <property type="entry name" value="PENICILLIN-SENSITIVE CARBOXYPEPTIDASE A"/>
    <property type="match status" value="1"/>
</dbReference>
<keyword evidence="5" id="KW-1185">Reference proteome</keyword>
<accession>A0A2A9CUB5</accession>
<proteinExistence type="inferred from homology"/>
<dbReference type="PRINTS" id="PR00922">
    <property type="entry name" value="DADACBPTASE3"/>
</dbReference>
<sequence length="425" mass="43481">MLVSGCAFGPPDTPGRSPAPAPAHASSASPLATPTMVPMPSPDALAAALAKVSATSIGTRGMVVLADDDQTLVQRNADQPLTPASTMKVLSTMATVDILGADHRFTTSVVTTKPGALVLVGGGDPLLTDKAGKSDAKPASLQKLADQTVASLRASGITKVSLGYDARLFSGPDFSPNWKSSWKSYESRVSALIVDSGRITSWQAQPNPAQFAAKAFAKRLSAAKITVTSVKPAALATPGTVVASVESAPLATVIAHTLAESDNLAAEIMLRQAAVAKGQPGSFVGAAQTLTGWLKANGLWSGGMVIVDGSGLATKDRVSANVLAKAISLSLRTERLMAVAAGLPVAGQSGTLKHRFDDKSERAGRGRVHAKTGTLRSVASLAGWVTTADGARLIFAFVGNNTAGQNSAYNWLDRSASVLAGCGCR</sequence>
<evidence type="ECO:0000313" key="4">
    <source>
        <dbReference type="EMBL" id="PFG17721.1"/>
    </source>
</evidence>
<keyword evidence="4" id="KW-0645">Protease</keyword>
<dbReference type="GO" id="GO:0004185">
    <property type="term" value="F:serine-type carboxypeptidase activity"/>
    <property type="evidence" value="ECO:0007669"/>
    <property type="project" value="InterPro"/>
</dbReference>
<protein>
    <submittedName>
        <fullName evidence="4">D-alanyl-D-alanine carboxypeptidase/D-alanyl-D-alanine-endopeptidase (Penicillin-binding protein 4)</fullName>
    </submittedName>
</protein>
<comment type="similarity">
    <text evidence="1">Belongs to the peptidase S13 family.</text>
</comment>
<name>A0A2A9CUB5_9ACTN</name>
<dbReference type="InterPro" id="IPR012338">
    <property type="entry name" value="Beta-lactam/transpept-like"/>
</dbReference>
<dbReference type="NCBIfam" id="TIGR00666">
    <property type="entry name" value="PBP4"/>
    <property type="match status" value="1"/>
</dbReference>
<dbReference type="PANTHER" id="PTHR30023">
    <property type="entry name" value="D-ALANYL-D-ALANINE CARBOXYPEPTIDASE"/>
    <property type="match status" value="1"/>
</dbReference>
<keyword evidence="2" id="KW-0378">Hydrolase</keyword>
<dbReference type="Gene3D" id="3.50.80.20">
    <property type="entry name" value="D-Ala-D-Ala carboxypeptidase C, peptidase S13"/>
    <property type="match status" value="1"/>
</dbReference>
<dbReference type="GO" id="GO:0006508">
    <property type="term" value="P:proteolysis"/>
    <property type="evidence" value="ECO:0007669"/>
    <property type="project" value="InterPro"/>
</dbReference>
<dbReference type="EMBL" id="PDJC01000001">
    <property type="protein sequence ID" value="PFG17721.1"/>
    <property type="molecule type" value="Genomic_DNA"/>
</dbReference>
<evidence type="ECO:0000256" key="2">
    <source>
        <dbReference type="ARBA" id="ARBA00022801"/>
    </source>
</evidence>
<dbReference type="Proteomes" id="UP000226079">
    <property type="component" value="Unassembled WGS sequence"/>
</dbReference>
<dbReference type="AlphaFoldDB" id="A0A2A9CUB5"/>
<dbReference type="Pfam" id="PF02113">
    <property type="entry name" value="Peptidase_S13"/>
    <property type="match status" value="2"/>
</dbReference>
<dbReference type="Gene3D" id="3.40.710.10">
    <property type="entry name" value="DD-peptidase/beta-lactamase superfamily"/>
    <property type="match status" value="2"/>
</dbReference>
<organism evidence="4 5">
    <name type="scientific">Propionicimonas paludicola</name>
    <dbReference type="NCBI Taxonomy" id="185243"/>
    <lineage>
        <taxon>Bacteria</taxon>
        <taxon>Bacillati</taxon>
        <taxon>Actinomycetota</taxon>
        <taxon>Actinomycetes</taxon>
        <taxon>Propionibacteriales</taxon>
        <taxon>Nocardioidaceae</taxon>
        <taxon>Propionicimonas</taxon>
    </lineage>
</organism>
<gene>
    <name evidence="4" type="ORF">ATK74_2294</name>
</gene>
<dbReference type="SUPFAM" id="SSF56601">
    <property type="entry name" value="beta-lactamase/transpeptidase-like"/>
    <property type="match status" value="1"/>
</dbReference>
<evidence type="ECO:0000256" key="3">
    <source>
        <dbReference type="SAM" id="MobiDB-lite"/>
    </source>
</evidence>
<feature type="compositionally biased region" description="Pro residues" evidence="3">
    <location>
        <begin position="11"/>
        <end position="21"/>
    </location>
</feature>